<keyword evidence="4" id="KW-0812">Transmembrane</keyword>
<dbReference type="SMART" id="SM00342">
    <property type="entry name" value="HTH_ARAC"/>
    <property type="match status" value="1"/>
</dbReference>
<keyword evidence="3" id="KW-0804">Transcription</keyword>
<evidence type="ECO:0000259" key="5">
    <source>
        <dbReference type="PROSITE" id="PS01124"/>
    </source>
</evidence>
<dbReference type="InterPro" id="IPR011990">
    <property type="entry name" value="TPR-like_helical_dom_sf"/>
</dbReference>
<keyword evidence="4" id="KW-1133">Transmembrane helix</keyword>
<keyword evidence="7" id="KW-1185">Reference proteome</keyword>
<organism evidence="6 7">
    <name type="scientific">Asprobacillus argus</name>
    <dbReference type="NCBI Taxonomy" id="3076534"/>
    <lineage>
        <taxon>Bacteria</taxon>
        <taxon>Pseudomonadati</taxon>
        <taxon>Bacteroidota</taxon>
        <taxon>Flavobacteriia</taxon>
        <taxon>Flavobacteriales</taxon>
        <taxon>Flavobacteriaceae</taxon>
        <taxon>Asprobacillus</taxon>
    </lineage>
</organism>
<dbReference type="InterPro" id="IPR009057">
    <property type="entry name" value="Homeodomain-like_sf"/>
</dbReference>
<evidence type="ECO:0000313" key="6">
    <source>
        <dbReference type="EMBL" id="MDT7830913.1"/>
    </source>
</evidence>
<dbReference type="EMBL" id="JAVTTO010000001">
    <property type="protein sequence ID" value="MDT7830913.1"/>
    <property type="molecule type" value="Genomic_DNA"/>
</dbReference>
<dbReference type="PANTHER" id="PTHR43280">
    <property type="entry name" value="ARAC-FAMILY TRANSCRIPTIONAL REGULATOR"/>
    <property type="match status" value="1"/>
</dbReference>
<keyword evidence="4" id="KW-0472">Membrane</keyword>
<dbReference type="Gene3D" id="1.25.40.10">
    <property type="entry name" value="Tetratricopeptide repeat domain"/>
    <property type="match status" value="1"/>
</dbReference>
<keyword evidence="2" id="KW-0238">DNA-binding</keyword>
<feature type="transmembrane region" description="Helical" evidence="4">
    <location>
        <begin position="386"/>
        <end position="406"/>
    </location>
</feature>
<accession>A0ABU3LBE5</accession>
<comment type="caution">
    <text evidence="6">The sequence shown here is derived from an EMBL/GenBank/DDBJ whole genome shotgun (WGS) entry which is preliminary data.</text>
</comment>
<reference evidence="6 7" key="1">
    <citation type="submission" date="2023-09" db="EMBL/GenBank/DDBJ databases">
        <title>Novel taxa isolated from Blanes Bay.</title>
        <authorList>
            <person name="Rey-Velasco X."/>
            <person name="Lucena T."/>
        </authorList>
    </citation>
    <scope>NUCLEOTIDE SEQUENCE [LARGE SCALE GENOMIC DNA]</scope>
    <source>
        <strain evidence="6 7">S356</strain>
    </source>
</reference>
<evidence type="ECO:0000256" key="2">
    <source>
        <dbReference type="ARBA" id="ARBA00023125"/>
    </source>
</evidence>
<protein>
    <submittedName>
        <fullName evidence="6">Helix-turn-helix domain-containing protein</fullName>
    </submittedName>
</protein>
<dbReference type="PANTHER" id="PTHR43280:SF28">
    <property type="entry name" value="HTH-TYPE TRANSCRIPTIONAL ACTIVATOR RHAS"/>
    <property type="match status" value="1"/>
</dbReference>
<gene>
    <name evidence="6" type="ORF">RQM59_00890</name>
</gene>
<dbReference type="Pfam" id="PF12833">
    <property type="entry name" value="HTH_18"/>
    <property type="match status" value="1"/>
</dbReference>
<sequence>MKKIWLFIPLLFLAITNTTSQNKEQLLDSSYVYLYNQYYTYKYTDSLKAKTIAAIYLKKAERAKDTINMAMGYTFKSEVYKNDSIYIDYLDHLIEVTSKKPTKLFPAFFHYRKGHLYALVRTNKNEALKEILLAKKYAESTGNDSLAYAMYTKIGRLVAQNGNRKKAIEIYRECYEYYKDHMHKVGKDDFFAFIYNYSTTYSDLSENDSALYYNKIAYQYSFEQKDTLLVAYSKFRQGQIHHTLENHQASVDSIKGAMDVLIDDENYLAVSQGYSLMGDSYIKLKEHPKALAYFGKVDSMYNTSKIFYNSESQRTAFKFLYQHYKDKDDTQNQLHYLNKIISWDSIKMASDDRFEETLYDNYEKDNLERREALIEELEKDISISNIIKYGMIGISVIALLLFFYEYNRRKKLKRRFDELASATRKETGIPKMVAQDKSKISVPKEVIDTIVKKLEAFERKNAFTSTRLSLNSLANDLKTNPNYLSKIINHRMGIGFSSYINELRINYVLDLLDKNPTIRKYSIEAIGNEVGYKNAQSFSNAFYKKTGLKPSYYIKQLNKIGV</sequence>
<dbReference type="InterPro" id="IPR018060">
    <property type="entry name" value="HTH_AraC"/>
</dbReference>
<dbReference type="SUPFAM" id="SSF46689">
    <property type="entry name" value="Homeodomain-like"/>
    <property type="match status" value="1"/>
</dbReference>
<dbReference type="PROSITE" id="PS01124">
    <property type="entry name" value="HTH_ARAC_FAMILY_2"/>
    <property type="match status" value="1"/>
</dbReference>
<dbReference type="Proteomes" id="UP001257277">
    <property type="component" value="Unassembled WGS sequence"/>
</dbReference>
<dbReference type="InterPro" id="IPR019734">
    <property type="entry name" value="TPR_rpt"/>
</dbReference>
<keyword evidence="1" id="KW-0805">Transcription regulation</keyword>
<name>A0ABU3LBE5_9FLAO</name>
<evidence type="ECO:0000256" key="4">
    <source>
        <dbReference type="SAM" id="Phobius"/>
    </source>
</evidence>
<evidence type="ECO:0000256" key="3">
    <source>
        <dbReference type="ARBA" id="ARBA00023163"/>
    </source>
</evidence>
<dbReference type="SUPFAM" id="SSF48452">
    <property type="entry name" value="TPR-like"/>
    <property type="match status" value="2"/>
</dbReference>
<proteinExistence type="predicted"/>
<evidence type="ECO:0000313" key="7">
    <source>
        <dbReference type="Proteomes" id="UP001257277"/>
    </source>
</evidence>
<dbReference type="Pfam" id="PF13181">
    <property type="entry name" value="TPR_8"/>
    <property type="match status" value="1"/>
</dbReference>
<feature type="domain" description="HTH araC/xylS-type" evidence="5">
    <location>
        <begin position="452"/>
        <end position="556"/>
    </location>
</feature>
<dbReference type="Gene3D" id="1.10.10.60">
    <property type="entry name" value="Homeodomain-like"/>
    <property type="match status" value="2"/>
</dbReference>
<evidence type="ECO:0000256" key="1">
    <source>
        <dbReference type="ARBA" id="ARBA00023015"/>
    </source>
</evidence>
<dbReference type="RefSeq" id="WP_349240169.1">
    <property type="nucleotide sequence ID" value="NZ_JAVTTO010000001.1"/>
</dbReference>